<dbReference type="AlphaFoldDB" id="A0A1A9ZLY2"/>
<name>A0A1A9ZLY2_GLOPL</name>
<keyword evidence="1" id="KW-0472">Membrane</keyword>
<accession>A0A1A9ZLY2</accession>
<dbReference type="EnsemblMetazoa" id="GPAI018744-RA">
    <property type="protein sequence ID" value="GPAI018744-PA"/>
    <property type="gene ID" value="GPAI018744"/>
</dbReference>
<keyword evidence="1" id="KW-1133">Transmembrane helix</keyword>
<evidence type="ECO:0000256" key="1">
    <source>
        <dbReference type="SAM" id="Phobius"/>
    </source>
</evidence>
<organism evidence="2 3">
    <name type="scientific">Glossina pallidipes</name>
    <name type="common">Tsetse fly</name>
    <dbReference type="NCBI Taxonomy" id="7398"/>
    <lineage>
        <taxon>Eukaryota</taxon>
        <taxon>Metazoa</taxon>
        <taxon>Ecdysozoa</taxon>
        <taxon>Arthropoda</taxon>
        <taxon>Hexapoda</taxon>
        <taxon>Insecta</taxon>
        <taxon>Pterygota</taxon>
        <taxon>Neoptera</taxon>
        <taxon>Endopterygota</taxon>
        <taxon>Diptera</taxon>
        <taxon>Brachycera</taxon>
        <taxon>Muscomorpha</taxon>
        <taxon>Hippoboscoidea</taxon>
        <taxon>Glossinidae</taxon>
        <taxon>Glossina</taxon>
    </lineage>
</organism>
<reference evidence="3" key="1">
    <citation type="submission" date="2014-03" db="EMBL/GenBank/DDBJ databases">
        <authorList>
            <person name="Aksoy S."/>
            <person name="Warren W."/>
            <person name="Wilson R.K."/>
        </authorList>
    </citation>
    <scope>NUCLEOTIDE SEQUENCE [LARGE SCALE GENOMIC DNA]</scope>
    <source>
        <strain evidence="3">IAEA</strain>
    </source>
</reference>
<keyword evidence="1" id="KW-0812">Transmembrane</keyword>
<feature type="transmembrane region" description="Helical" evidence="1">
    <location>
        <begin position="21"/>
        <end position="44"/>
    </location>
</feature>
<evidence type="ECO:0000313" key="3">
    <source>
        <dbReference type="Proteomes" id="UP000092445"/>
    </source>
</evidence>
<proteinExistence type="predicted"/>
<keyword evidence="3" id="KW-1185">Reference proteome</keyword>
<evidence type="ECO:0000313" key="2">
    <source>
        <dbReference type="EnsemblMetazoa" id="GPAI018744-PA"/>
    </source>
</evidence>
<reference evidence="2" key="2">
    <citation type="submission" date="2020-05" db="UniProtKB">
        <authorList>
            <consortium name="EnsemblMetazoa"/>
        </authorList>
    </citation>
    <scope>IDENTIFICATION</scope>
    <source>
        <strain evidence="2">IAEA</strain>
    </source>
</reference>
<sequence length="54" mass="6539">MRKRLNDESSCSDRRTDKANMIPLFVLWSQFPELVFALFLSPYYKKKNKEFSVY</sequence>
<protein>
    <submittedName>
        <fullName evidence="2">Uncharacterized protein</fullName>
    </submittedName>
</protein>
<dbReference type="VEuPathDB" id="VectorBase:GPAI018744"/>
<dbReference type="Proteomes" id="UP000092445">
    <property type="component" value="Unassembled WGS sequence"/>
</dbReference>